<dbReference type="SUPFAM" id="SSF53335">
    <property type="entry name" value="S-adenosyl-L-methionine-dependent methyltransferases"/>
    <property type="match status" value="1"/>
</dbReference>
<dbReference type="InterPro" id="IPR025714">
    <property type="entry name" value="Methyltranfer_dom"/>
</dbReference>
<dbReference type="Proteomes" id="UP000293296">
    <property type="component" value="Chromosome"/>
</dbReference>
<dbReference type="AlphaFoldDB" id="A0A4P6I0F3"/>
<dbReference type="EMBL" id="CP026538">
    <property type="protein sequence ID" value="QAZ67189.1"/>
    <property type="molecule type" value="Genomic_DNA"/>
</dbReference>
<reference evidence="2 3" key="1">
    <citation type="submission" date="2018-02" db="EMBL/GenBank/DDBJ databases">
        <title>Genome sequence of Desulfovibrio carbinolicus DSM 3852.</title>
        <authorList>
            <person name="Wilbanks E."/>
            <person name="Skennerton C.T."/>
            <person name="Orphan V.J."/>
        </authorList>
    </citation>
    <scope>NUCLEOTIDE SEQUENCE [LARGE SCALE GENOMIC DNA]</scope>
    <source>
        <strain evidence="2 3">DSM 3852</strain>
    </source>
</reference>
<dbReference type="OrthoDB" id="9790700at2"/>
<organism evidence="2 3">
    <name type="scientific">Solidesulfovibrio carbinolicus</name>
    <dbReference type="NCBI Taxonomy" id="296842"/>
    <lineage>
        <taxon>Bacteria</taxon>
        <taxon>Pseudomonadati</taxon>
        <taxon>Thermodesulfobacteriota</taxon>
        <taxon>Desulfovibrionia</taxon>
        <taxon>Desulfovibrionales</taxon>
        <taxon>Desulfovibrionaceae</taxon>
        <taxon>Solidesulfovibrio</taxon>
    </lineage>
</organism>
<evidence type="ECO:0000313" key="3">
    <source>
        <dbReference type="Proteomes" id="UP000293296"/>
    </source>
</evidence>
<sequence>MTSWINKSGRPLSSSEWLQIHHNAKINERMHFAKKILQSSPACIVDLGCGTGLWLNILDKIASANCHFIGIDGDTAAISKAKEISQNWKRSHEFIQSDIESSSNIPCADMFLVFNMFSYVNDSLNFLNSLHKKLNKNGCVVIRQYDEGTMRFGPMDNKERFEIEMSLFTALSDSNMFRHYDIDRTIQAISASDFTQKDIEFDVFEKRSPYTNSFKHYLDETINWNAQFLSETARNLLIKWQEKYVATPNPEQSYFVEVDLVATLS</sequence>
<dbReference type="Gene3D" id="3.40.50.150">
    <property type="entry name" value="Vaccinia Virus protein VP39"/>
    <property type="match status" value="1"/>
</dbReference>
<dbReference type="Pfam" id="PF13847">
    <property type="entry name" value="Methyltransf_31"/>
    <property type="match status" value="1"/>
</dbReference>
<evidence type="ECO:0000313" key="2">
    <source>
        <dbReference type="EMBL" id="QAZ67189.1"/>
    </source>
</evidence>
<dbReference type="KEGG" id="dcb:C3Y92_08080"/>
<feature type="domain" description="Methyltransferase" evidence="1">
    <location>
        <begin position="44"/>
        <end position="146"/>
    </location>
</feature>
<gene>
    <name evidence="2" type="ORF">C3Y92_08080</name>
</gene>
<dbReference type="CDD" id="cd02440">
    <property type="entry name" value="AdoMet_MTases"/>
    <property type="match status" value="1"/>
</dbReference>
<protein>
    <recommendedName>
        <fullName evidence="1">Methyltransferase domain-containing protein</fullName>
    </recommendedName>
</protein>
<proteinExistence type="predicted"/>
<dbReference type="InterPro" id="IPR029063">
    <property type="entry name" value="SAM-dependent_MTases_sf"/>
</dbReference>
<name>A0A4P6I0F3_9BACT</name>
<accession>A0A4P6I0F3</accession>
<keyword evidence="3" id="KW-1185">Reference proteome</keyword>
<dbReference type="RefSeq" id="WP_129351520.1">
    <property type="nucleotide sequence ID" value="NZ_CP026538.1"/>
</dbReference>
<evidence type="ECO:0000259" key="1">
    <source>
        <dbReference type="Pfam" id="PF13847"/>
    </source>
</evidence>
<dbReference type="PANTHER" id="PTHR43861">
    <property type="entry name" value="TRANS-ACONITATE 2-METHYLTRANSFERASE-RELATED"/>
    <property type="match status" value="1"/>
</dbReference>